<dbReference type="PANTHER" id="PTHR11550:SF0">
    <property type="entry name" value="CTP SYNTHASE-RELATED"/>
    <property type="match status" value="1"/>
</dbReference>
<gene>
    <name evidence="2" type="primary">pyrG</name>
    <name evidence="5" type="ORF">KTN04_04045</name>
</gene>
<feature type="binding site" evidence="2">
    <location>
        <position position="13"/>
    </location>
    <ligand>
        <name>UTP</name>
        <dbReference type="ChEBI" id="CHEBI:46398"/>
    </ligand>
</feature>
<name>A0ABS6M8A4_9GAMM</name>
<feature type="binding site" evidence="2">
    <location>
        <position position="222"/>
    </location>
    <ligand>
        <name>UTP</name>
        <dbReference type="ChEBI" id="CHEBI:46398"/>
    </ligand>
</feature>
<dbReference type="CDD" id="cd03113">
    <property type="entry name" value="CTPS_N"/>
    <property type="match status" value="1"/>
</dbReference>
<keyword evidence="2" id="KW-0479">Metal-binding</keyword>
<dbReference type="Proteomes" id="UP000755551">
    <property type="component" value="Unassembled WGS sequence"/>
</dbReference>
<dbReference type="HAMAP" id="MF_01227">
    <property type="entry name" value="PyrG"/>
    <property type="match status" value="1"/>
</dbReference>
<protein>
    <recommendedName>
        <fullName evidence="2">CTP synthase</fullName>
        <ecNumber evidence="2">6.3.4.2</ecNumber>
    </recommendedName>
    <alternativeName>
        <fullName evidence="2">Cytidine 5'-triphosphate synthase</fullName>
    </alternativeName>
    <alternativeName>
        <fullName evidence="2">Cytidine triphosphate synthetase</fullName>
        <shortName evidence="2">CTP synthetase</shortName>
        <shortName evidence="2">CTPS</shortName>
    </alternativeName>
    <alternativeName>
        <fullName evidence="2">UTP--ammonia ligase</fullName>
    </alternativeName>
</protein>
<feature type="binding site" evidence="2">
    <location>
        <begin position="14"/>
        <end position="19"/>
    </location>
    <ligand>
        <name>ATP</name>
        <dbReference type="ChEBI" id="CHEBI:30616"/>
    </ligand>
</feature>
<comment type="activity regulation">
    <text evidence="2">Allosterically activated by GTP, when glutamine is the substrate; GTP has no effect on the reaction when ammonia is the substrate. The allosteric effector GTP functions by stabilizing the protein conformation that binds the tetrahedral intermediate(s) formed during glutamine hydrolysis. Inhibited by the product CTP, via allosteric rather than competitive inhibition.</text>
</comment>
<comment type="pathway">
    <text evidence="2">Pyrimidine metabolism; CTP biosynthesis via de novo pathway; CTP from UDP: step 2/2.</text>
</comment>
<evidence type="ECO:0000256" key="1">
    <source>
        <dbReference type="ARBA" id="ARBA00022962"/>
    </source>
</evidence>
<evidence type="ECO:0000313" key="6">
    <source>
        <dbReference type="Proteomes" id="UP000755551"/>
    </source>
</evidence>
<comment type="function">
    <text evidence="2">Catalyzes the ATP-dependent amination of UTP to CTP with either L-glutamine or ammonia as the source of nitrogen. Regulates intracellular CTP levels through interactions with the four ribonucleotide triphosphates.</text>
</comment>
<keyword evidence="1 2" id="KW-0315">Glutamine amidotransferase</keyword>
<keyword evidence="2" id="KW-0460">Magnesium</keyword>
<sequence length="542" mass="59786">MTRYIFVTGGVVSSLGKGIASASLAAILEARGLKVTMLKLDPYINVDPGTMSPFQHGEVFVTDDGAETDLDLGHYERFIRTTMSKRNNFTTGRVYQHVLSKERRGDYLGGTVQVIPHITNEIKRRVIEGAGDADVALVEIGGTVGDIESLPFLEAVRQLKVEVGASRAMFMHLTLVPYIATAGETKTKPTQHSVKELRSIGIQPDILVCRSEQPLDESSRKKVAMFTNVDERAVISLPDADTIYNIPAMLWEQHLDEIVAERFRISCKPADLSEWNRVADAFLNPEGEVTIAMVGKYMELLDAYKSLIEAISHAGIALRQKVKIDYIDSERVEREGSQILEGYSAILVPGGFGERGVEGKIEAVRFARENKVPYLGICLGMQVAVIEYARHVAGFEGANSTEFDKQSAHPVIGLITEWTDRSGEVEVRGENSDLGGTMRLGAQTCHLAEGSKVAEAYGSTEVRERHRHRYEVNNNYVPLLEEAGLKITGRSVDGELVEVVEAPDHPWFVACQFHPEFTSTPRDGHGLFTGFIKAALARQAQQ</sequence>
<evidence type="ECO:0000259" key="3">
    <source>
        <dbReference type="Pfam" id="PF00117"/>
    </source>
</evidence>
<comment type="caution">
    <text evidence="5">The sequence shown here is derived from an EMBL/GenBank/DDBJ whole genome shotgun (WGS) entry which is preliminary data.</text>
</comment>
<dbReference type="Pfam" id="PF06418">
    <property type="entry name" value="CTP_synth_N"/>
    <property type="match status" value="1"/>
</dbReference>
<dbReference type="NCBIfam" id="NF003792">
    <property type="entry name" value="PRK05380.1"/>
    <property type="match status" value="1"/>
</dbReference>
<keyword evidence="2 5" id="KW-0436">Ligase</keyword>
<reference evidence="5 6" key="1">
    <citation type="submission" date="2021-06" db="EMBL/GenBank/DDBJ databases">
        <title>Bacterium isolated from marine sediment.</title>
        <authorList>
            <person name="Zhu K.-L."/>
            <person name="Du Z.-J."/>
            <person name="Liang Q.-Y."/>
        </authorList>
    </citation>
    <scope>NUCLEOTIDE SEQUENCE [LARGE SCALE GENOMIC DNA]</scope>
    <source>
        <strain evidence="5 6">A346</strain>
    </source>
</reference>
<feature type="binding site" evidence="2">
    <location>
        <begin position="186"/>
        <end position="191"/>
    </location>
    <ligand>
        <name>CTP</name>
        <dbReference type="ChEBI" id="CHEBI:37563"/>
        <note>allosteric inhibitor</note>
    </ligand>
</feature>
<feature type="active site" evidence="2">
    <location>
        <position position="516"/>
    </location>
</feature>
<feature type="domain" description="Glutamine amidotransferase" evidence="3">
    <location>
        <begin position="300"/>
        <end position="533"/>
    </location>
</feature>
<feature type="region of interest" description="Amidoligase domain" evidence="2">
    <location>
        <begin position="1"/>
        <end position="265"/>
    </location>
</feature>
<comment type="similarity">
    <text evidence="2">Belongs to the CTP synthase family.</text>
</comment>
<accession>A0ABS6M8A4</accession>
<feature type="active site" description="Nucleophile; for glutamine hydrolysis" evidence="2">
    <location>
        <position position="378"/>
    </location>
</feature>
<feature type="binding site" evidence="2">
    <location>
        <position position="402"/>
    </location>
    <ligand>
        <name>L-glutamine</name>
        <dbReference type="ChEBI" id="CHEBI:58359"/>
    </ligand>
</feature>
<feature type="binding site" evidence="2">
    <location>
        <position position="71"/>
    </location>
    <ligand>
        <name>Mg(2+)</name>
        <dbReference type="ChEBI" id="CHEBI:18420"/>
    </ligand>
</feature>
<comment type="miscellaneous">
    <text evidence="2">CTPSs have evolved a hybrid strategy for distinguishing between UTP and CTP. The overlapping regions of the product feedback inhibitory and substrate sites recognize a common feature in both compounds, the triphosphate moiety. To differentiate isosteric substrate and product pyrimidine rings, an additional pocket far from the expected kinase/ligase catalytic site, specifically recognizes the cytosine and ribose portions of the product inhibitor.</text>
</comment>
<feature type="binding site" evidence="2">
    <location>
        <position position="222"/>
    </location>
    <ligand>
        <name>CTP</name>
        <dbReference type="ChEBI" id="CHEBI:37563"/>
        <note>allosteric inhibitor</note>
    </ligand>
</feature>
<evidence type="ECO:0000313" key="5">
    <source>
        <dbReference type="EMBL" id="MBV0932513.1"/>
    </source>
</evidence>
<comment type="catalytic activity">
    <reaction evidence="2">
        <text>UTP + NH4(+) + ATP = CTP + ADP + phosphate + 2 H(+)</text>
        <dbReference type="Rhea" id="RHEA:16597"/>
        <dbReference type="ChEBI" id="CHEBI:15378"/>
        <dbReference type="ChEBI" id="CHEBI:28938"/>
        <dbReference type="ChEBI" id="CHEBI:30616"/>
        <dbReference type="ChEBI" id="CHEBI:37563"/>
        <dbReference type="ChEBI" id="CHEBI:43474"/>
        <dbReference type="ChEBI" id="CHEBI:46398"/>
        <dbReference type="ChEBI" id="CHEBI:456216"/>
    </reaction>
</comment>
<dbReference type="InterPro" id="IPR017456">
    <property type="entry name" value="CTP_synthase_N"/>
</dbReference>
<feature type="binding site" evidence="2">
    <location>
        <position position="240"/>
    </location>
    <ligand>
        <name>ATP</name>
        <dbReference type="ChEBI" id="CHEBI:30616"/>
    </ligand>
</feature>
<evidence type="ECO:0000256" key="2">
    <source>
        <dbReference type="HAMAP-Rule" id="MF_01227"/>
    </source>
</evidence>
<dbReference type="RefSeq" id="WP_217333938.1">
    <property type="nucleotide sequence ID" value="NZ_JAHQZT010000004.1"/>
</dbReference>
<feature type="binding site" evidence="2">
    <location>
        <position position="351"/>
    </location>
    <ligand>
        <name>L-glutamine</name>
        <dbReference type="ChEBI" id="CHEBI:58359"/>
    </ligand>
</feature>
<feature type="binding site" evidence="2">
    <location>
        <position position="469"/>
    </location>
    <ligand>
        <name>L-glutamine</name>
        <dbReference type="ChEBI" id="CHEBI:58359"/>
    </ligand>
</feature>
<keyword evidence="6" id="KW-1185">Reference proteome</keyword>
<dbReference type="PROSITE" id="PS51273">
    <property type="entry name" value="GATASE_TYPE_1"/>
    <property type="match status" value="1"/>
</dbReference>
<proteinExistence type="inferred from homology"/>
<feature type="binding site" evidence="2">
    <location>
        <position position="71"/>
    </location>
    <ligand>
        <name>ATP</name>
        <dbReference type="ChEBI" id="CHEBI:30616"/>
    </ligand>
</feature>
<feature type="active site" evidence="2">
    <location>
        <position position="514"/>
    </location>
</feature>
<dbReference type="InterPro" id="IPR033828">
    <property type="entry name" value="GATase1_CTP_Synthase"/>
</dbReference>
<dbReference type="InterPro" id="IPR017926">
    <property type="entry name" value="GATASE"/>
</dbReference>
<dbReference type="Pfam" id="PF00117">
    <property type="entry name" value="GATase"/>
    <property type="match status" value="1"/>
</dbReference>
<feature type="domain" description="CTP synthase N-terminal" evidence="4">
    <location>
        <begin position="3"/>
        <end position="265"/>
    </location>
</feature>
<comment type="catalytic activity">
    <reaction evidence="2">
        <text>UTP + L-glutamine + ATP + H2O = CTP + L-glutamate + ADP + phosphate + 2 H(+)</text>
        <dbReference type="Rhea" id="RHEA:26426"/>
        <dbReference type="ChEBI" id="CHEBI:15377"/>
        <dbReference type="ChEBI" id="CHEBI:15378"/>
        <dbReference type="ChEBI" id="CHEBI:29985"/>
        <dbReference type="ChEBI" id="CHEBI:30616"/>
        <dbReference type="ChEBI" id="CHEBI:37563"/>
        <dbReference type="ChEBI" id="CHEBI:43474"/>
        <dbReference type="ChEBI" id="CHEBI:46398"/>
        <dbReference type="ChEBI" id="CHEBI:58359"/>
        <dbReference type="ChEBI" id="CHEBI:456216"/>
        <dbReference type="EC" id="6.3.4.2"/>
    </reaction>
</comment>
<comment type="subunit">
    <text evidence="2">Homotetramer.</text>
</comment>
<comment type="caution">
    <text evidence="2">Lacks conserved residue(s) required for the propagation of feature annotation.</text>
</comment>
<feature type="binding site" evidence="2">
    <location>
        <begin position="146"/>
        <end position="148"/>
    </location>
    <ligand>
        <name>CTP</name>
        <dbReference type="ChEBI" id="CHEBI:37563"/>
        <note>allosteric inhibitor</note>
    </ligand>
</feature>
<feature type="binding site" evidence="2">
    <location>
        <position position="13"/>
    </location>
    <ligand>
        <name>CTP</name>
        <dbReference type="ChEBI" id="CHEBI:37563"/>
        <note>allosteric inhibitor</note>
    </ligand>
</feature>
<dbReference type="EC" id="6.3.4.2" evidence="2"/>
<feature type="binding site" evidence="2">
    <location>
        <begin position="379"/>
        <end position="382"/>
    </location>
    <ligand>
        <name>L-glutamine</name>
        <dbReference type="ChEBI" id="CHEBI:58359"/>
    </ligand>
</feature>
<evidence type="ECO:0000259" key="4">
    <source>
        <dbReference type="Pfam" id="PF06418"/>
    </source>
</evidence>
<keyword evidence="2" id="KW-0665">Pyrimidine biosynthesis</keyword>
<dbReference type="PANTHER" id="PTHR11550">
    <property type="entry name" value="CTP SYNTHASE"/>
    <property type="match status" value="1"/>
</dbReference>
<dbReference type="GO" id="GO:0003883">
    <property type="term" value="F:CTP synthase activity"/>
    <property type="evidence" value="ECO:0007669"/>
    <property type="project" value="UniProtKB-EC"/>
</dbReference>
<feature type="binding site" evidence="2">
    <location>
        <position position="139"/>
    </location>
    <ligand>
        <name>Mg(2+)</name>
        <dbReference type="ChEBI" id="CHEBI:18420"/>
    </ligand>
</feature>
<keyword evidence="2" id="KW-0067">ATP-binding</keyword>
<comment type="catalytic activity">
    <reaction evidence="2">
        <text>L-glutamine + H2O = L-glutamate + NH4(+)</text>
        <dbReference type="Rhea" id="RHEA:15889"/>
        <dbReference type="ChEBI" id="CHEBI:15377"/>
        <dbReference type="ChEBI" id="CHEBI:28938"/>
        <dbReference type="ChEBI" id="CHEBI:29985"/>
        <dbReference type="ChEBI" id="CHEBI:58359"/>
    </reaction>
</comment>
<organism evidence="5 6">
    <name type="scientific">Marinobacterium weihaiense</name>
    <dbReference type="NCBI Taxonomy" id="2851016"/>
    <lineage>
        <taxon>Bacteria</taxon>
        <taxon>Pseudomonadati</taxon>
        <taxon>Pseudomonadota</taxon>
        <taxon>Gammaproteobacteria</taxon>
        <taxon>Oceanospirillales</taxon>
        <taxon>Oceanospirillaceae</taxon>
        <taxon>Marinobacterium</taxon>
    </lineage>
</organism>
<keyword evidence="2" id="KW-0547">Nucleotide-binding</keyword>
<dbReference type="InterPro" id="IPR004468">
    <property type="entry name" value="CTP_synthase"/>
</dbReference>
<dbReference type="EMBL" id="JAHQZT010000004">
    <property type="protein sequence ID" value="MBV0932513.1"/>
    <property type="molecule type" value="Genomic_DNA"/>
</dbReference>
<feature type="binding site" evidence="2">
    <location>
        <begin position="186"/>
        <end position="191"/>
    </location>
    <ligand>
        <name>UTP</name>
        <dbReference type="ChEBI" id="CHEBI:46398"/>
    </ligand>
</feature>
<dbReference type="NCBIfam" id="TIGR00337">
    <property type="entry name" value="PyrG"/>
    <property type="match status" value="1"/>
</dbReference>
<dbReference type="CDD" id="cd01746">
    <property type="entry name" value="GATase1_CTP_Synthase"/>
    <property type="match status" value="1"/>
</dbReference>